<dbReference type="AlphaFoldDB" id="A0A1V1NQB3"/>
<dbReference type="PANTHER" id="PTHR34825:SF1">
    <property type="entry name" value="AAA-ATPASE-LIKE DOMAIN-CONTAINING PROTEIN"/>
    <property type="match status" value="1"/>
</dbReference>
<feature type="domain" description="AAA-ATPase-like" evidence="1">
    <location>
        <begin position="4"/>
        <end position="173"/>
    </location>
</feature>
<dbReference type="Proteomes" id="UP000189670">
    <property type="component" value="Unassembled WGS sequence"/>
</dbReference>
<dbReference type="Pfam" id="PF09820">
    <property type="entry name" value="AAA-ATPase_like"/>
    <property type="match status" value="1"/>
</dbReference>
<dbReference type="Gene3D" id="3.40.50.300">
    <property type="entry name" value="P-loop containing nucleotide triphosphate hydrolases"/>
    <property type="match status" value="1"/>
</dbReference>
<evidence type="ECO:0000313" key="3">
    <source>
        <dbReference type="Proteomes" id="UP000189670"/>
    </source>
</evidence>
<dbReference type="PANTHER" id="PTHR34825">
    <property type="entry name" value="CONSERVED PROTEIN, WITH A WEAK D-GALACTARATE DEHYDRATASE/ALTRONATE HYDROLASE DOMAIN"/>
    <property type="match status" value="1"/>
</dbReference>
<comment type="caution">
    <text evidence="2">The sequence shown here is derived from an EMBL/GenBank/DDBJ whole genome shotgun (WGS) entry which is preliminary data.</text>
</comment>
<name>A0A1V1NQB3_9BACT</name>
<organism evidence="2 3">
    <name type="scientific">Candidatus Magnetoglobus multicellularis str. Araruama</name>
    <dbReference type="NCBI Taxonomy" id="890399"/>
    <lineage>
        <taxon>Bacteria</taxon>
        <taxon>Pseudomonadati</taxon>
        <taxon>Thermodesulfobacteriota</taxon>
        <taxon>Desulfobacteria</taxon>
        <taxon>Desulfobacterales</taxon>
        <taxon>Desulfobacteraceae</taxon>
        <taxon>Candidatus Magnetoglobus</taxon>
    </lineage>
</organism>
<protein>
    <recommendedName>
        <fullName evidence="1">AAA-ATPase-like domain-containing protein</fullName>
    </recommendedName>
</protein>
<feature type="non-terminal residue" evidence="2">
    <location>
        <position position="173"/>
    </location>
</feature>
<dbReference type="InterPro" id="IPR027417">
    <property type="entry name" value="P-loop_NTPase"/>
</dbReference>
<proteinExistence type="predicted"/>
<accession>A0A1V1NQB3</accession>
<evidence type="ECO:0000313" key="2">
    <source>
        <dbReference type="EMBL" id="ETR64769.1"/>
    </source>
</evidence>
<reference evidence="3" key="1">
    <citation type="submission" date="2012-11" db="EMBL/GenBank/DDBJ databases">
        <authorList>
            <person name="Lucero-Rivera Y.E."/>
            <person name="Tovar-Ramirez D."/>
        </authorList>
    </citation>
    <scope>NUCLEOTIDE SEQUENCE [LARGE SCALE GENOMIC DNA]</scope>
    <source>
        <strain evidence="3">Araruama</strain>
    </source>
</reference>
<evidence type="ECO:0000259" key="1">
    <source>
        <dbReference type="Pfam" id="PF09820"/>
    </source>
</evidence>
<dbReference type="InterPro" id="IPR018631">
    <property type="entry name" value="AAA-ATPase-like_dom"/>
</dbReference>
<gene>
    <name evidence="2" type="ORF">OMM_15370</name>
</gene>
<sequence>MVLTFKSIIEDDNYFIDKSMLIHHLVDGNNDIVLFPRPRRFGKTCNLSMIRYFFEISDASNAHLFNGLAIQNQTSWQLQGKFPVIFISLRTCSGLEWQSCFTLFTHLLSDEFRRHLYLLNSDVLDPVEKSDFELITKRQAKPEICAFALKNLSKYLREYYDQKVIILCDEYDT</sequence>
<dbReference type="EMBL" id="ATBP01003669">
    <property type="protein sequence ID" value="ETR64769.1"/>
    <property type="molecule type" value="Genomic_DNA"/>
</dbReference>